<comment type="caution">
    <text evidence="9">The sequence shown here is derived from an EMBL/GenBank/DDBJ whole genome shotgun (WGS) entry which is preliminary data.</text>
</comment>
<name>A0ABQ8EW54_9FUNG</name>
<dbReference type="SUPFAM" id="SSF54928">
    <property type="entry name" value="RNA-binding domain, RBD"/>
    <property type="match status" value="1"/>
</dbReference>
<dbReference type="InterPro" id="IPR029063">
    <property type="entry name" value="SAM-dependent_MTases_sf"/>
</dbReference>
<evidence type="ECO:0000256" key="4">
    <source>
        <dbReference type="PROSITE-ProRule" id="PRU01024"/>
    </source>
</evidence>
<dbReference type="PROSITE" id="PS01230">
    <property type="entry name" value="TRMA_1"/>
    <property type="match status" value="1"/>
</dbReference>
<dbReference type="InterPro" id="IPR030390">
    <property type="entry name" value="MeTrfase_TrmA_AS"/>
</dbReference>
<feature type="region of interest" description="Disordered" evidence="6">
    <location>
        <begin position="119"/>
        <end position="142"/>
    </location>
</feature>
<evidence type="ECO:0000259" key="8">
    <source>
        <dbReference type="Pfam" id="PF13847"/>
    </source>
</evidence>
<feature type="binding site" evidence="4">
    <location>
        <position position="645"/>
    </location>
    <ligand>
        <name>S-adenosyl-L-methionine</name>
        <dbReference type="ChEBI" id="CHEBI:59789"/>
    </ligand>
</feature>
<evidence type="ECO:0000256" key="3">
    <source>
        <dbReference type="ARBA" id="ARBA00022691"/>
    </source>
</evidence>
<evidence type="ECO:0000256" key="6">
    <source>
        <dbReference type="SAM" id="MobiDB-lite"/>
    </source>
</evidence>
<comment type="similarity">
    <text evidence="4">Belongs to the class I-like SAM-binding methyltransferase superfamily. RNA M5U methyltransferase family.</text>
</comment>
<keyword evidence="10" id="KW-1185">Reference proteome</keyword>
<evidence type="ECO:0000256" key="1">
    <source>
        <dbReference type="ARBA" id="ARBA00022603"/>
    </source>
</evidence>
<dbReference type="Gene3D" id="3.30.70.330">
    <property type="match status" value="1"/>
</dbReference>
<dbReference type="Gene3D" id="2.40.50.1070">
    <property type="match status" value="1"/>
</dbReference>
<dbReference type="PROSITE" id="PS51687">
    <property type="entry name" value="SAM_MT_RNA_M5U"/>
    <property type="match status" value="1"/>
</dbReference>
<keyword evidence="1 4" id="KW-0489">Methyltransferase</keyword>
<dbReference type="InterPro" id="IPR010280">
    <property type="entry name" value="U5_MeTrfase_fam"/>
</dbReference>
<dbReference type="Proteomes" id="UP001648503">
    <property type="component" value="Unassembled WGS sequence"/>
</dbReference>
<feature type="compositionally biased region" description="Acidic residues" evidence="6">
    <location>
        <begin position="54"/>
        <end position="66"/>
    </location>
</feature>
<feature type="compositionally biased region" description="Basic and acidic residues" evidence="6">
    <location>
        <begin position="696"/>
        <end position="705"/>
    </location>
</feature>
<dbReference type="InterPro" id="IPR035979">
    <property type="entry name" value="RBD_domain_sf"/>
</dbReference>
<dbReference type="InterPro" id="IPR012677">
    <property type="entry name" value="Nucleotide-bd_a/b_plait_sf"/>
</dbReference>
<dbReference type="SUPFAM" id="SSF53335">
    <property type="entry name" value="S-adenosyl-L-methionine-dependent methyltransferases"/>
    <property type="match status" value="1"/>
</dbReference>
<feature type="region of interest" description="Disordered" evidence="6">
    <location>
        <begin position="54"/>
        <end position="73"/>
    </location>
</feature>
<evidence type="ECO:0008006" key="11">
    <source>
        <dbReference type="Google" id="ProtNLM"/>
    </source>
</evidence>
<feature type="domain" description="RRM" evidence="7">
    <location>
        <begin position="268"/>
        <end position="331"/>
    </location>
</feature>
<comment type="caution">
    <text evidence="4">Lacks conserved residue(s) required for the propagation of feature annotation.</text>
</comment>
<dbReference type="Pfam" id="PF13847">
    <property type="entry name" value="Methyltransf_31"/>
    <property type="match status" value="1"/>
</dbReference>
<dbReference type="PANTHER" id="PTHR45904">
    <property type="entry name" value="TRNA (URACIL-5-)-METHYLTRANSFERASE"/>
    <property type="match status" value="1"/>
</dbReference>
<protein>
    <recommendedName>
        <fullName evidence="11">RRM domain-containing protein</fullName>
    </recommendedName>
</protein>
<feature type="active site" description="Nucleophile" evidence="4">
    <location>
        <position position="818"/>
    </location>
</feature>
<reference evidence="9 10" key="1">
    <citation type="submission" date="2021-02" db="EMBL/GenBank/DDBJ databases">
        <title>Variation within the Batrachochytrium salamandrivorans European outbreak.</title>
        <authorList>
            <person name="Kelly M."/>
            <person name="Pasmans F."/>
            <person name="Shea T.P."/>
            <person name="Munoz J.F."/>
            <person name="Carranza S."/>
            <person name="Cuomo C.A."/>
            <person name="Martel A."/>
        </authorList>
    </citation>
    <scope>NUCLEOTIDE SEQUENCE [LARGE SCALE GENOMIC DNA]</scope>
    <source>
        <strain evidence="9 10">AMFP18/2</strain>
    </source>
</reference>
<feature type="domain" description="Methyltransferase" evidence="8">
    <location>
        <begin position="710"/>
        <end position="809"/>
    </location>
</feature>
<organism evidence="9 10">
    <name type="scientific">Batrachochytrium salamandrivorans</name>
    <dbReference type="NCBI Taxonomy" id="1357716"/>
    <lineage>
        <taxon>Eukaryota</taxon>
        <taxon>Fungi</taxon>
        <taxon>Fungi incertae sedis</taxon>
        <taxon>Chytridiomycota</taxon>
        <taxon>Chytridiomycota incertae sedis</taxon>
        <taxon>Chytridiomycetes</taxon>
        <taxon>Rhizophydiales</taxon>
        <taxon>Rhizophydiales incertae sedis</taxon>
        <taxon>Batrachochytrium</taxon>
    </lineage>
</organism>
<feature type="region of interest" description="Disordered" evidence="6">
    <location>
        <begin position="1"/>
        <end position="39"/>
    </location>
</feature>
<feature type="region of interest" description="Disordered" evidence="6">
    <location>
        <begin position="177"/>
        <end position="207"/>
    </location>
</feature>
<evidence type="ECO:0000256" key="2">
    <source>
        <dbReference type="ARBA" id="ARBA00022679"/>
    </source>
</evidence>
<feature type="binding site" evidence="4">
    <location>
        <position position="790"/>
    </location>
    <ligand>
        <name>S-adenosyl-L-methionine</name>
        <dbReference type="ChEBI" id="CHEBI:59789"/>
    </ligand>
</feature>
<dbReference type="PANTHER" id="PTHR45904:SF2">
    <property type="entry name" value="TRNA (URACIL-5-)-METHYLTRANSFERASE HOMOLOG A"/>
    <property type="match status" value="1"/>
</dbReference>
<dbReference type="Gene3D" id="3.40.50.150">
    <property type="entry name" value="Vaccinia Virus protein VP39"/>
    <property type="match status" value="1"/>
</dbReference>
<sequence>MKRTTRSSAKLALGSEELHSPSPELPVSTPKRQRVSRNKKADVALIAENDAAAEDAVEDAAEDAAEDASGIVNGDDLLKEELLMKADVETNSDDNPATDMDVEAAVETSQVTPAKLATDSISKPESVENTEPIVVSPSKETPASTIVEDLEVMIKGEPGVTHGTKMDVSDVAAEETASANVDDTTESVQVDDTTESVQVDDTTESAQVNDTTESAQVVDTTESAQVDDTSDMLADEVSPVAETTDKMPAPAVRRDDRDVNDESSFRLTLGNLTMYATPKDIKKLLFQSDLVYRNVKKGPKWEYAIVAFDQEDQMNACMQKLQGFVYKKRVMEVVVMGAQRAMKPMRRGDEITEDDKRTPDERLLDQVTPLWRLPYDQQLSQKQKTVHSVLQNFSKEMSFLCNPKSPHSKATLAVMKEGGEISAEVQAAEDAYRAGIKQMEWVAPAKKANRGLLFPLHDIKPSPLVEGYRTKCEFSFGKDPNGEIAVGFLLGGFKNGTTSIMGPGKCLNISSTAKKIATILESMADSSKLQVYDRQTKSGFWRLAQVRTHTTGDNMLFLQISRSAEDADAEALALHATEKARILPYIQEHAEKQGITITSLLIQESDSHFCGFKPGDSFEVVHGSGVVTEKLFDYTFRISCDSFFQINTAATEVLYSTVKDLSLVAPTLPDYGPAARDAVVLDAVTIPNPESETPNDSEKDETKTDAADASNTVLLDLCCGTGTIGITLASHFKKVVGVDIVEEAIEDAILNAENNGVKNAAYLCGKVEDKIREVFDEHVDKDDHVVAILDPARVGVHSSVIQAIRSCSRLSHVIYIACDAKQACSNFVELCRPTSNRYRGIPFRPVEGKVVDLFPHTKPCEVVMSFARSK</sequence>
<feature type="compositionally biased region" description="Polar residues" evidence="6">
    <location>
        <begin position="119"/>
        <end position="129"/>
    </location>
</feature>
<dbReference type="InterPro" id="IPR045850">
    <property type="entry name" value="TRM2_met"/>
</dbReference>
<feature type="binding site" evidence="4">
    <location>
        <position position="739"/>
    </location>
    <ligand>
        <name>S-adenosyl-L-methionine</name>
        <dbReference type="ChEBI" id="CHEBI:59789"/>
    </ligand>
</feature>
<evidence type="ECO:0000259" key="7">
    <source>
        <dbReference type="Pfam" id="PF00076"/>
    </source>
</evidence>
<keyword evidence="3 4" id="KW-0949">S-adenosyl-L-methionine</keyword>
<feature type="active site" evidence="5">
    <location>
        <position position="818"/>
    </location>
</feature>
<evidence type="ECO:0000313" key="10">
    <source>
        <dbReference type="Proteomes" id="UP001648503"/>
    </source>
</evidence>
<dbReference type="CDD" id="cd02440">
    <property type="entry name" value="AdoMet_MTases"/>
    <property type="match status" value="1"/>
</dbReference>
<keyword evidence="2 4" id="KW-0808">Transferase</keyword>
<evidence type="ECO:0000256" key="5">
    <source>
        <dbReference type="PROSITE-ProRule" id="PRU10015"/>
    </source>
</evidence>
<dbReference type="EMBL" id="JAFCIX010000569">
    <property type="protein sequence ID" value="KAH6587060.1"/>
    <property type="molecule type" value="Genomic_DNA"/>
</dbReference>
<gene>
    <name evidence="9" type="ORF">BASA50_000108</name>
</gene>
<proteinExistence type="inferred from homology"/>
<feature type="region of interest" description="Disordered" evidence="6">
    <location>
        <begin position="685"/>
        <end position="705"/>
    </location>
</feature>
<dbReference type="InterPro" id="IPR025714">
    <property type="entry name" value="Methyltranfer_dom"/>
</dbReference>
<accession>A0ABQ8EW54</accession>
<evidence type="ECO:0000313" key="9">
    <source>
        <dbReference type="EMBL" id="KAH6587060.1"/>
    </source>
</evidence>
<dbReference type="InterPro" id="IPR000504">
    <property type="entry name" value="RRM_dom"/>
</dbReference>
<dbReference type="Pfam" id="PF00076">
    <property type="entry name" value="RRM_1"/>
    <property type="match status" value="1"/>
</dbReference>